<gene>
    <name evidence="2" type="ORF">MKZ38_008367</name>
</gene>
<comment type="caution">
    <text evidence="2">The sequence shown here is derived from an EMBL/GenBank/DDBJ whole genome shotgun (WGS) entry which is preliminary data.</text>
</comment>
<evidence type="ECO:0000256" key="1">
    <source>
        <dbReference type="SAM" id="MobiDB-lite"/>
    </source>
</evidence>
<feature type="compositionally biased region" description="Basic and acidic residues" evidence="1">
    <location>
        <begin position="1"/>
        <end position="10"/>
    </location>
</feature>
<organism evidence="2 3">
    <name type="scientific">Zalerion maritima</name>
    <dbReference type="NCBI Taxonomy" id="339359"/>
    <lineage>
        <taxon>Eukaryota</taxon>
        <taxon>Fungi</taxon>
        <taxon>Dikarya</taxon>
        <taxon>Ascomycota</taxon>
        <taxon>Pezizomycotina</taxon>
        <taxon>Sordariomycetes</taxon>
        <taxon>Lulworthiomycetidae</taxon>
        <taxon>Lulworthiales</taxon>
        <taxon>Lulworthiaceae</taxon>
        <taxon>Zalerion</taxon>
    </lineage>
</organism>
<feature type="compositionally biased region" description="Low complexity" evidence="1">
    <location>
        <begin position="54"/>
        <end position="72"/>
    </location>
</feature>
<proteinExistence type="predicted"/>
<protein>
    <submittedName>
        <fullName evidence="2">Uncharacterized protein</fullName>
    </submittedName>
</protein>
<accession>A0AAD5WW63</accession>
<dbReference type="AlphaFoldDB" id="A0AAD5WW63"/>
<keyword evidence="3" id="KW-1185">Reference proteome</keyword>
<sequence>MPLTSSEDRGSGPSSRLLDDLTKFGDKRAEEGSLCHKGPWNHVSSDKATDAGRNNLVLLSPHLPSSPNHRLLPPGPKYPHKIELDSDDDLPDSQSSGFAASSRYKALKIDVETDDEARPDHGKQPAGLQRNILTIAVDNKVYKALRVAAASDDRGKPVIADDLWYPKFDLDGFVDPETKESCQECLYNEELHHQCLVTDTVFASTSQDGSESTKLFPCSPAPIQP</sequence>
<feature type="compositionally biased region" description="Basic and acidic residues" evidence="1">
    <location>
        <begin position="17"/>
        <end position="34"/>
    </location>
</feature>
<name>A0AAD5WW63_9PEZI</name>
<evidence type="ECO:0000313" key="3">
    <source>
        <dbReference type="Proteomes" id="UP001201980"/>
    </source>
</evidence>
<dbReference type="EMBL" id="JAKWBI020000057">
    <property type="protein sequence ID" value="KAJ2904308.1"/>
    <property type="molecule type" value="Genomic_DNA"/>
</dbReference>
<feature type="region of interest" description="Disordered" evidence="1">
    <location>
        <begin position="1"/>
        <end position="97"/>
    </location>
</feature>
<reference evidence="2" key="1">
    <citation type="submission" date="2022-07" db="EMBL/GenBank/DDBJ databases">
        <title>Draft genome sequence of Zalerion maritima ATCC 34329, a (micro)plastics degrading marine fungus.</title>
        <authorList>
            <person name="Paco A."/>
            <person name="Goncalves M.F.M."/>
            <person name="Rocha-Santos T.A.P."/>
            <person name="Alves A."/>
        </authorList>
    </citation>
    <scope>NUCLEOTIDE SEQUENCE</scope>
    <source>
        <strain evidence="2">ATCC 34329</strain>
    </source>
</reference>
<dbReference type="Proteomes" id="UP001201980">
    <property type="component" value="Unassembled WGS sequence"/>
</dbReference>
<evidence type="ECO:0000313" key="2">
    <source>
        <dbReference type="EMBL" id="KAJ2904308.1"/>
    </source>
</evidence>